<evidence type="ECO:0000313" key="1">
    <source>
        <dbReference type="EMBL" id="GAK36420.1"/>
    </source>
</evidence>
<dbReference type="Gene3D" id="2.40.160.10">
    <property type="entry name" value="Porin"/>
    <property type="match status" value="1"/>
</dbReference>
<reference evidence="1 2" key="1">
    <citation type="journal article" date="2015" name="Microbes Environ.">
        <title>Distribution and evolution of nitrogen fixation genes in the phylum bacteroidetes.</title>
        <authorList>
            <person name="Inoue J."/>
            <person name="Oshima K."/>
            <person name="Suda W."/>
            <person name="Sakamoto M."/>
            <person name="Iino T."/>
            <person name="Noda S."/>
            <person name="Hongoh Y."/>
            <person name="Hattori M."/>
            <person name="Ohkuma M."/>
        </authorList>
    </citation>
    <scope>NUCLEOTIDE SEQUENCE [LARGE SCALE GENOMIC DNA]</scope>
    <source>
        <strain evidence="1 2">JCM 15093</strain>
    </source>
</reference>
<organism evidence="1 2">
    <name type="scientific">Bacteroides graminisolvens DSM 19988 = JCM 15093</name>
    <dbReference type="NCBI Taxonomy" id="1121097"/>
    <lineage>
        <taxon>Bacteria</taxon>
        <taxon>Pseudomonadati</taxon>
        <taxon>Bacteroidota</taxon>
        <taxon>Bacteroidia</taxon>
        <taxon>Bacteroidales</taxon>
        <taxon>Bacteroidaceae</taxon>
        <taxon>Bacteroides</taxon>
    </lineage>
</organism>
<protein>
    <recommendedName>
        <fullName evidence="3">Phosphate-selective porin O and P</fullName>
    </recommendedName>
</protein>
<evidence type="ECO:0008006" key="3">
    <source>
        <dbReference type="Google" id="ProtNLM"/>
    </source>
</evidence>
<evidence type="ECO:0000313" key="2">
    <source>
        <dbReference type="Proteomes" id="UP000027601"/>
    </source>
</evidence>
<dbReference type="STRING" id="1121097.GCA_000428125_01628"/>
<dbReference type="EMBL" id="BAJS01000007">
    <property type="protein sequence ID" value="GAK36420.1"/>
    <property type="molecule type" value="Genomic_DNA"/>
</dbReference>
<dbReference type="SUPFAM" id="SSF56935">
    <property type="entry name" value="Porins"/>
    <property type="match status" value="1"/>
</dbReference>
<comment type="caution">
    <text evidence="1">The sequence shown here is derived from an EMBL/GenBank/DDBJ whole genome shotgun (WGS) entry which is preliminary data.</text>
</comment>
<dbReference type="AlphaFoldDB" id="A0A069D268"/>
<name>A0A069D268_9BACE</name>
<dbReference type="eggNOG" id="COG3746">
    <property type="taxonomic scope" value="Bacteria"/>
</dbReference>
<accession>A0A069D268</accession>
<proteinExistence type="predicted"/>
<dbReference type="RefSeq" id="WP_024996344.1">
    <property type="nucleotide sequence ID" value="NZ_ATZI01000004.1"/>
</dbReference>
<dbReference type="InterPro" id="IPR023614">
    <property type="entry name" value="Porin_dom_sf"/>
</dbReference>
<keyword evidence="2" id="KW-1185">Reference proteome</keyword>
<dbReference type="Proteomes" id="UP000027601">
    <property type="component" value="Unassembled WGS sequence"/>
</dbReference>
<gene>
    <name evidence="1" type="ORF">JCM15093_1586</name>
</gene>
<sequence>MKQKGKLVWLLFIHISITNISLQIFAQEKPTVKLGGALRFQYNYSNWKEDNKNKGGDFAYDVFRLNANVVYKKLQLNAEYRFYPTSSGGGMLKSGWVGYHFNKSHQFQVGLTEVPFGILPYTSNNFFFNINYYLGLEDDSDMGLKYVYQKGKWNISLAFFKNSDLLDYSENKEISDSRYAYDIAGRNKEANQFNARITYNWGTIWKQQLGVSGMTGGLYNLDTKRMGEHKAFASHYTIDYKHWNFKAQYTYYKISPQNKDGDNNTIVSVTAYGAPYNIASEADTYSASLSYTLPIHKGILDEIQFYNDFSMIDKREADFNDSFQNITGCMLSMGPIYTYIDYALGRNHAWLGNEWSDAFAQGVTSKKWHTRFNVNIGYYF</sequence>
<dbReference type="OrthoDB" id="625456at2"/>